<feature type="domain" description="DUF302" evidence="1">
    <location>
        <begin position="35"/>
        <end position="98"/>
    </location>
</feature>
<evidence type="ECO:0000259" key="1">
    <source>
        <dbReference type="Pfam" id="PF03625"/>
    </source>
</evidence>
<reference evidence="3" key="1">
    <citation type="submission" date="2017-01" db="EMBL/GenBank/DDBJ databases">
        <authorList>
            <person name="Varghese N."/>
            <person name="Submissions S."/>
        </authorList>
    </citation>
    <scope>NUCLEOTIDE SEQUENCE [LARGE SCALE GENOMIC DNA]</scope>
    <source>
        <strain evidence="3">CGMCC 1.7737</strain>
    </source>
</reference>
<dbReference type="OrthoDB" id="2559at2157"/>
<dbReference type="Proteomes" id="UP000186914">
    <property type="component" value="Unassembled WGS sequence"/>
</dbReference>
<dbReference type="InterPro" id="IPR005180">
    <property type="entry name" value="DUF302"/>
</dbReference>
<keyword evidence="3" id="KW-1185">Reference proteome</keyword>
<dbReference type="InterPro" id="IPR035923">
    <property type="entry name" value="TT1751-like_sf"/>
</dbReference>
<dbReference type="InterPro" id="IPR016796">
    <property type="entry name" value="UCP021774"/>
</dbReference>
<dbReference type="PANTHER" id="PTHR38342">
    <property type="entry name" value="SLR5037 PROTEIN"/>
    <property type="match status" value="1"/>
</dbReference>
<dbReference type="PANTHER" id="PTHR38342:SF1">
    <property type="entry name" value="SLR5037 PROTEIN"/>
    <property type="match status" value="1"/>
</dbReference>
<dbReference type="RefSeq" id="WP_076433480.1">
    <property type="nucleotide sequence ID" value="NZ_FTNO01000008.1"/>
</dbReference>
<evidence type="ECO:0000313" key="2">
    <source>
        <dbReference type="EMBL" id="SIR98095.1"/>
    </source>
</evidence>
<evidence type="ECO:0000313" key="3">
    <source>
        <dbReference type="Proteomes" id="UP000186914"/>
    </source>
</evidence>
<dbReference type="Pfam" id="PF03625">
    <property type="entry name" value="DUF302"/>
    <property type="match status" value="1"/>
</dbReference>
<sequence length="132" mass="14576">MSYTMTRRVDGPFQDVVDTTVEALEAEEFGVLSDINLQAKLEEKLDLEGYPEYRILGACNPPLAEQGLDAERDLGALLPCNVIVYEDDDEVVVSAVDPDALLGVVENPALDGITEDVRERFDRVLDEVAAEY</sequence>
<dbReference type="EMBL" id="FTNO01000008">
    <property type="protein sequence ID" value="SIR98095.1"/>
    <property type="molecule type" value="Genomic_DNA"/>
</dbReference>
<dbReference type="AlphaFoldDB" id="A0A1N7FCY5"/>
<dbReference type="CDD" id="cd14797">
    <property type="entry name" value="DUF302"/>
    <property type="match status" value="1"/>
</dbReference>
<gene>
    <name evidence="2" type="ORF">SAMN05421858_4946</name>
</gene>
<name>A0A1N7FCY5_9EURY</name>
<accession>A0A1N7FCY5</accession>
<organism evidence="2 3">
    <name type="scientific">Haladaptatus litoreus</name>
    <dbReference type="NCBI Taxonomy" id="553468"/>
    <lineage>
        <taxon>Archaea</taxon>
        <taxon>Methanobacteriati</taxon>
        <taxon>Methanobacteriota</taxon>
        <taxon>Stenosarchaea group</taxon>
        <taxon>Halobacteria</taxon>
        <taxon>Halobacteriales</taxon>
        <taxon>Haladaptataceae</taxon>
        <taxon>Haladaptatus</taxon>
    </lineage>
</organism>
<dbReference type="SUPFAM" id="SSF103247">
    <property type="entry name" value="TT1751-like"/>
    <property type="match status" value="1"/>
</dbReference>
<proteinExistence type="predicted"/>
<dbReference type="Gene3D" id="3.30.310.70">
    <property type="entry name" value="TT1751-like domain"/>
    <property type="match status" value="1"/>
</dbReference>
<dbReference type="PIRSF" id="PIRSF021774">
    <property type="entry name" value="UCP021774"/>
    <property type="match status" value="1"/>
</dbReference>
<protein>
    <submittedName>
        <fullName evidence="2">Uncharacterized conserved protein, DUF302 family</fullName>
    </submittedName>
</protein>